<dbReference type="Pfam" id="PF00072">
    <property type="entry name" value="Response_reg"/>
    <property type="match status" value="1"/>
</dbReference>
<dbReference type="PANTHER" id="PTHR45526">
    <property type="entry name" value="TRANSCRIPTIONAL REGULATORY PROTEIN DPIA"/>
    <property type="match status" value="1"/>
</dbReference>
<dbReference type="InterPro" id="IPR051271">
    <property type="entry name" value="2C-system_Tx_regulators"/>
</dbReference>
<dbReference type="Gene3D" id="2.40.50.1020">
    <property type="entry name" value="LytTr DNA-binding domain"/>
    <property type="match status" value="1"/>
</dbReference>
<gene>
    <name evidence="4" type="ORF">ACFSKL_05630</name>
</gene>
<dbReference type="PANTHER" id="PTHR45526:SF1">
    <property type="entry name" value="TRANSCRIPTIONAL REGULATORY PROTEIN DCUR-RELATED"/>
    <property type="match status" value="1"/>
</dbReference>
<accession>A0ABW4VHW3</accession>
<sequence>MKIKAIIVEDEPLARQGLESYVHEIASLELCGLCENALQANEILASEKPDLMFLDIQMPKITGLDFLKSLSSPPLVILTTAYPNYALQGFELDVVDYLVKPYPFDRFVKAVNKAREILTLRQSKESNSKNALQKDSIYVKVDNALKRINLADIHYVEGMENYVSIYTATDRHITLLTMKSMEEMLPTSDFLRVHKTYIAAKSKVLAITGNELDMGISKIPISRNRRNEIIGELTGGG</sequence>
<dbReference type="RefSeq" id="WP_376884244.1">
    <property type="nucleotide sequence ID" value="NZ_JBHUHR010000015.1"/>
</dbReference>
<feature type="domain" description="Response regulatory" evidence="2">
    <location>
        <begin position="4"/>
        <end position="115"/>
    </location>
</feature>
<dbReference type="Pfam" id="PF04397">
    <property type="entry name" value="LytTR"/>
    <property type="match status" value="1"/>
</dbReference>
<evidence type="ECO:0000256" key="1">
    <source>
        <dbReference type="PROSITE-ProRule" id="PRU00169"/>
    </source>
</evidence>
<dbReference type="InterPro" id="IPR011006">
    <property type="entry name" value="CheY-like_superfamily"/>
</dbReference>
<dbReference type="SMART" id="SM00850">
    <property type="entry name" value="LytTR"/>
    <property type="match status" value="1"/>
</dbReference>
<protein>
    <submittedName>
        <fullName evidence="4">LytR/AlgR family response regulator transcription factor</fullName>
    </submittedName>
</protein>
<keyword evidence="5" id="KW-1185">Reference proteome</keyword>
<keyword evidence="1" id="KW-0597">Phosphoprotein</keyword>
<evidence type="ECO:0000313" key="4">
    <source>
        <dbReference type="EMBL" id="MFD2034262.1"/>
    </source>
</evidence>
<comment type="caution">
    <text evidence="4">The sequence shown here is derived from an EMBL/GenBank/DDBJ whole genome shotgun (WGS) entry which is preliminary data.</text>
</comment>
<evidence type="ECO:0000313" key="5">
    <source>
        <dbReference type="Proteomes" id="UP001597361"/>
    </source>
</evidence>
<dbReference type="InterPro" id="IPR001789">
    <property type="entry name" value="Sig_transdc_resp-reg_receiver"/>
</dbReference>
<proteinExistence type="predicted"/>
<feature type="modified residue" description="4-aspartylphosphate" evidence="1">
    <location>
        <position position="55"/>
    </location>
</feature>
<dbReference type="PROSITE" id="PS50110">
    <property type="entry name" value="RESPONSE_REGULATORY"/>
    <property type="match status" value="1"/>
</dbReference>
<dbReference type="SUPFAM" id="SSF52172">
    <property type="entry name" value="CheY-like"/>
    <property type="match status" value="1"/>
</dbReference>
<dbReference type="Gene3D" id="3.40.50.2300">
    <property type="match status" value="1"/>
</dbReference>
<name>A0ABW4VHW3_9BACT</name>
<organism evidence="4 5">
    <name type="scientific">Belliella marina</name>
    <dbReference type="NCBI Taxonomy" id="1644146"/>
    <lineage>
        <taxon>Bacteria</taxon>
        <taxon>Pseudomonadati</taxon>
        <taxon>Bacteroidota</taxon>
        <taxon>Cytophagia</taxon>
        <taxon>Cytophagales</taxon>
        <taxon>Cyclobacteriaceae</taxon>
        <taxon>Belliella</taxon>
    </lineage>
</organism>
<dbReference type="InterPro" id="IPR007492">
    <property type="entry name" value="LytTR_DNA-bd_dom"/>
</dbReference>
<dbReference type="SMART" id="SM00448">
    <property type="entry name" value="REC"/>
    <property type="match status" value="1"/>
</dbReference>
<evidence type="ECO:0000259" key="2">
    <source>
        <dbReference type="PROSITE" id="PS50110"/>
    </source>
</evidence>
<dbReference type="PROSITE" id="PS50930">
    <property type="entry name" value="HTH_LYTTR"/>
    <property type="match status" value="1"/>
</dbReference>
<dbReference type="EMBL" id="JBHUHR010000015">
    <property type="protein sequence ID" value="MFD2034262.1"/>
    <property type="molecule type" value="Genomic_DNA"/>
</dbReference>
<evidence type="ECO:0000259" key="3">
    <source>
        <dbReference type="PROSITE" id="PS50930"/>
    </source>
</evidence>
<reference evidence="5" key="1">
    <citation type="journal article" date="2019" name="Int. J. Syst. Evol. Microbiol.">
        <title>The Global Catalogue of Microorganisms (GCM) 10K type strain sequencing project: providing services to taxonomists for standard genome sequencing and annotation.</title>
        <authorList>
            <consortium name="The Broad Institute Genomics Platform"/>
            <consortium name="The Broad Institute Genome Sequencing Center for Infectious Disease"/>
            <person name="Wu L."/>
            <person name="Ma J."/>
        </authorList>
    </citation>
    <scope>NUCLEOTIDE SEQUENCE [LARGE SCALE GENOMIC DNA]</scope>
    <source>
        <strain evidence="5">CGMCC 1.15180</strain>
    </source>
</reference>
<dbReference type="Proteomes" id="UP001597361">
    <property type="component" value="Unassembled WGS sequence"/>
</dbReference>
<feature type="domain" description="HTH LytTR-type" evidence="3">
    <location>
        <begin position="137"/>
        <end position="204"/>
    </location>
</feature>